<sequence>MARSSAAAALSDPGSGGEDDEEGRLSRCWHPPPPFSLPLSRRGSGPPAAPAVVGKAPTEEAGKGARGGEHVRLKPSPLVAGWWPMAAAAHGDRIRSSPSRIHCHCRRCLLSL</sequence>
<feature type="compositionally biased region" description="Basic and acidic residues" evidence="1">
    <location>
        <begin position="57"/>
        <end position="71"/>
    </location>
</feature>
<gene>
    <name evidence="2" type="ORF">OsJ_11072</name>
</gene>
<evidence type="ECO:0000256" key="1">
    <source>
        <dbReference type="SAM" id="MobiDB-lite"/>
    </source>
</evidence>
<dbReference type="EMBL" id="CM000140">
    <property type="protein sequence ID" value="EEE59157.1"/>
    <property type="molecule type" value="Genomic_DNA"/>
</dbReference>
<proteinExistence type="predicted"/>
<feature type="region of interest" description="Disordered" evidence="1">
    <location>
        <begin position="1"/>
        <end position="71"/>
    </location>
</feature>
<accession>B9F8Q9</accession>
<organism evidence="2">
    <name type="scientific">Oryza sativa subsp. japonica</name>
    <name type="common">Rice</name>
    <dbReference type="NCBI Taxonomy" id="39947"/>
    <lineage>
        <taxon>Eukaryota</taxon>
        <taxon>Viridiplantae</taxon>
        <taxon>Streptophyta</taxon>
        <taxon>Embryophyta</taxon>
        <taxon>Tracheophyta</taxon>
        <taxon>Spermatophyta</taxon>
        <taxon>Magnoliopsida</taxon>
        <taxon>Liliopsida</taxon>
        <taxon>Poales</taxon>
        <taxon>Poaceae</taxon>
        <taxon>BOP clade</taxon>
        <taxon>Oryzoideae</taxon>
        <taxon>Oryzeae</taxon>
        <taxon>Oryzinae</taxon>
        <taxon>Oryza</taxon>
        <taxon>Oryza sativa</taxon>
    </lineage>
</organism>
<protein>
    <submittedName>
        <fullName evidence="2">Uncharacterized protein</fullName>
    </submittedName>
</protein>
<dbReference type="AlphaFoldDB" id="B9F8Q9"/>
<dbReference type="Proteomes" id="UP000007752">
    <property type="component" value="Chromosome 3"/>
</dbReference>
<evidence type="ECO:0000313" key="2">
    <source>
        <dbReference type="EMBL" id="EEE59157.1"/>
    </source>
</evidence>
<reference evidence="2" key="1">
    <citation type="journal article" date="2005" name="PLoS Biol.">
        <title>The genomes of Oryza sativa: a history of duplications.</title>
        <authorList>
            <person name="Yu J."/>
            <person name="Wang J."/>
            <person name="Lin W."/>
            <person name="Li S."/>
            <person name="Li H."/>
            <person name="Zhou J."/>
            <person name="Ni P."/>
            <person name="Dong W."/>
            <person name="Hu S."/>
            <person name="Zeng C."/>
            <person name="Zhang J."/>
            <person name="Zhang Y."/>
            <person name="Li R."/>
            <person name="Xu Z."/>
            <person name="Li S."/>
            <person name="Li X."/>
            <person name="Zheng H."/>
            <person name="Cong L."/>
            <person name="Lin L."/>
            <person name="Yin J."/>
            <person name="Geng J."/>
            <person name="Li G."/>
            <person name="Shi J."/>
            <person name="Liu J."/>
            <person name="Lv H."/>
            <person name="Li J."/>
            <person name="Wang J."/>
            <person name="Deng Y."/>
            <person name="Ran L."/>
            <person name="Shi X."/>
            <person name="Wang X."/>
            <person name="Wu Q."/>
            <person name="Li C."/>
            <person name="Ren X."/>
            <person name="Wang J."/>
            <person name="Wang X."/>
            <person name="Li D."/>
            <person name="Liu D."/>
            <person name="Zhang X."/>
            <person name="Ji Z."/>
            <person name="Zhao W."/>
            <person name="Sun Y."/>
            <person name="Zhang Z."/>
            <person name="Bao J."/>
            <person name="Han Y."/>
            <person name="Dong L."/>
            <person name="Ji J."/>
            <person name="Chen P."/>
            <person name="Wu S."/>
            <person name="Liu J."/>
            <person name="Xiao Y."/>
            <person name="Bu D."/>
            <person name="Tan J."/>
            <person name="Yang L."/>
            <person name="Ye C."/>
            <person name="Zhang J."/>
            <person name="Xu J."/>
            <person name="Zhou Y."/>
            <person name="Yu Y."/>
            <person name="Zhang B."/>
            <person name="Zhuang S."/>
            <person name="Wei H."/>
            <person name="Liu B."/>
            <person name="Lei M."/>
            <person name="Yu H."/>
            <person name="Li Y."/>
            <person name="Xu H."/>
            <person name="Wei S."/>
            <person name="He X."/>
            <person name="Fang L."/>
            <person name="Zhang Z."/>
            <person name="Zhang Y."/>
            <person name="Huang X."/>
            <person name="Su Z."/>
            <person name="Tong W."/>
            <person name="Li J."/>
            <person name="Tong Z."/>
            <person name="Li S."/>
            <person name="Ye J."/>
            <person name="Wang L."/>
            <person name="Fang L."/>
            <person name="Lei T."/>
            <person name="Chen C."/>
            <person name="Chen H."/>
            <person name="Xu Z."/>
            <person name="Li H."/>
            <person name="Huang H."/>
            <person name="Zhang F."/>
            <person name="Xu H."/>
            <person name="Li N."/>
            <person name="Zhao C."/>
            <person name="Li S."/>
            <person name="Dong L."/>
            <person name="Huang Y."/>
            <person name="Li L."/>
            <person name="Xi Y."/>
            <person name="Qi Q."/>
            <person name="Li W."/>
            <person name="Zhang B."/>
            <person name="Hu W."/>
            <person name="Zhang Y."/>
            <person name="Tian X."/>
            <person name="Jiao Y."/>
            <person name="Liang X."/>
            <person name="Jin J."/>
            <person name="Gao L."/>
            <person name="Zheng W."/>
            <person name="Hao B."/>
            <person name="Liu S."/>
            <person name="Wang W."/>
            <person name="Yuan L."/>
            <person name="Cao M."/>
            <person name="McDermott J."/>
            <person name="Samudrala R."/>
            <person name="Wang J."/>
            <person name="Wong G.K."/>
            <person name="Yang H."/>
        </authorList>
    </citation>
    <scope>NUCLEOTIDE SEQUENCE [LARGE SCALE GENOMIC DNA]</scope>
</reference>
<reference evidence="2" key="2">
    <citation type="submission" date="2008-12" db="EMBL/GenBank/DDBJ databases">
        <title>Improved gene annotation of the rice (Oryza sativa) genomes.</title>
        <authorList>
            <person name="Wang J."/>
            <person name="Li R."/>
            <person name="Fan W."/>
            <person name="Huang Q."/>
            <person name="Zhang J."/>
            <person name="Zhou Y."/>
            <person name="Hu Y."/>
            <person name="Zi S."/>
            <person name="Li J."/>
            <person name="Ni P."/>
            <person name="Zheng H."/>
            <person name="Zhang Y."/>
            <person name="Zhao M."/>
            <person name="Hao Q."/>
            <person name="McDermott J."/>
            <person name="Samudrala R."/>
            <person name="Kristiansen K."/>
            <person name="Wong G.K.-S."/>
        </authorList>
    </citation>
    <scope>NUCLEOTIDE SEQUENCE</scope>
</reference>
<name>B9F8Q9_ORYSJ</name>
<feature type="compositionally biased region" description="Low complexity" evidence="1">
    <location>
        <begin position="37"/>
        <end position="56"/>
    </location>
</feature>